<dbReference type="Pfam" id="PF13458">
    <property type="entry name" value="Peripla_BP_6"/>
    <property type="match status" value="1"/>
</dbReference>
<comment type="caution">
    <text evidence="4">The sequence shown here is derived from an EMBL/GenBank/DDBJ whole genome shotgun (WGS) entry which is preliminary data.</text>
</comment>
<reference evidence="4 5" key="1">
    <citation type="submission" date="2019-03" db="EMBL/GenBank/DDBJ databases">
        <title>Genomic Encyclopedia of Type Strains, Phase IV (KMG-IV): sequencing the most valuable type-strain genomes for metagenomic binning, comparative biology and taxonomic classification.</title>
        <authorList>
            <person name="Goeker M."/>
        </authorList>
    </citation>
    <scope>NUCLEOTIDE SEQUENCE [LARGE SCALE GENOMIC DNA]</scope>
    <source>
        <strain evidence="4 5">DSM 100059</strain>
    </source>
</reference>
<dbReference type="InterPro" id="IPR028082">
    <property type="entry name" value="Peripla_BP_I"/>
</dbReference>
<name>A0A4R8DRV5_9BACT</name>
<evidence type="ECO:0000256" key="1">
    <source>
        <dbReference type="ARBA" id="ARBA00010062"/>
    </source>
</evidence>
<organism evidence="4 5">
    <name type="scientific">Dinghuibacter silviterrae</name>
    <dbReference type="NCBI Taxonomy" id="1539049"/>
    <lineage>
        <taxon>Bacteria</taxon>
        <taxon>Pseudomonadati</taxon>
        <taxon>Bacteroidota</taxon>
        <taxon>Chitinophagia</taxon>
        <taxon>Chitinophagales</taxon>
        <taxon>Chitinophagaceae</taxon>
        <taxon>Dinghuibacter</taxon>
    </lineage>
</organism>
<protein>
    <submittedName>
        <fullName evidence="4">ABC-type branched-subunit amino acid transport system substrate-binding protein</fullName>
    </submittedName>
</protein>
<dbReference type="RefSeq" id="WP_162852517.1">
    <property type="nucleotide sequence ID" value="NZ_SODV01000001.1"/>
</dbReference>
<evidence type="ECO:0000256" key="2">
    <source>
        <dbReference type="ARBA" id="ARBA00022729"/>
    </source>
</evidence>
<keyword evidence="5" id="KW-1185">Reference proteome</keyword>
<evidence type="ECO:0000313" key="5">
    <source>
        <dbReference type="Proteomes" id="UP000294498"/>
    </source>
</evidence>
<dbReference type="SUPFAM" id="SSF53822">
    <property type="entry name" value="Periplasmic binding protein-like I"/>
    <property type="match status" value="1"/>
</dbReference>
<dbReference type="Proteomes" id="UP000294498">
    <property type="component" value="Unassembled WGS sequence"/>
</dbReference>
<gene>
    <name evidence="4" type="ORF">EDB95_1601</name>
</gene>
<accession>A0A4R8DRV5</accession>
<sequence>MSRWIIILTLLLAVVGPRASAQTKSYAVAVLAPLYLDSAFDASGAYKLGKQSPRFAFSGLEFAEGARLALDTLQTGGARLQCTFYDIRSAAQAIPHLIETHQLDSVQLIIASVSGGDYQTLAAFARMRSIPFISATWPNEGGVTANPFVCVLNPTIFTHCETIYHFIRVNHPTHQILYIRKPGPMEDKLEGYFKQLNDNLLPIQTVMTSDTLSAATLLPYLDSNRYAVIVCGSLDDAFGISLVRACTALSDTYPMTLIGMPTWEGNRTLESPELKNMPYLYTSPFLNPDIDSGASFSLTQRFIALTRTKPGDMAFRGYESTYLFANLLLRYGNTLMSHAGDAWFQTYTPYLIKPVFLTPGSAVPDYFENKHVYVLRRQNGAVARLQ</sequence>
<evidence type="ECO:0000259" key="3">
    <source>
        <dbReference type="Pfam" id="PF13458"/>
    </source>
</evidence>
<comment type="similarity">
    <text evidence="1">Belongs to the leucine-binding protein family.</text>
</comment>
<dbReference type="EMBL" id="SODV01000001">
    <property type="protein sequence ID" value="TDX00576.1"/>
    <property type="molecule type" value="Genomic_DNA"/>
</dbReference>
<proteinExistence type="inferred from homology"/>
<evidence type="ECO:0000313" key="4">
    <source>
        <dbReference type="EMBL" id="TDX00576.1"/>
    </source>
</evidence>
<dbReference type="AlphaFoldDB" id="A0A4R8DRV5"/>
<feature type="domain" description="Leucine-binding protein" evidence="3">
    <location>
        <begin position="54"/>
        <end position="332"/>
    </location>
</feature>
<keyword evidence="2" id="KW-0732">Signal</keyword>
<dbReference type="Gene3D" id="3.40.50.2300">
    <property type="match status" value="2"/>
</dbReference>
<dbReference type="InterPro" id="IPR028081">
    <property type="entry name" value="Leu-bd"/>
</dbReference>